<keyword evidence="3" id="KW-0862">Zinc</keyword>
<evidence type="ECO:0000256" key="2">
    <source>
        <dbReference type="ARBA" id="ARBA00022771"/>
    </source>
</evidence>
<accession>A0A9J6EQT0</accession>
<comment type="caution">
    <text evidence="8">The sequence shown here is derived from an EMBL/GenBank/DDBJ whole genome shotgun (WGS) entry which is preliminary data.</text>
</comment>
<feature type="compositionally biased region" description="Basic and acidic residues" evidence="6">
    <location>
        <begin position="154"/>
        <end position="172"/>
    </location>
</feature>
<dbReference type="SUPFAM" id="SSF57716">
    <property type="entry name" value="Glucocorticoid receptor-like (DNA-binding domain)"/>
    <property type="match status" value="1"/>
</dbReference>
<keyword evidence="1" id="KW-0479">Metal-binding</keyword>
<feature type="compositionally biased region" description="Basic and acidic residues" evidence="6">
    <location>
        <begin position="1"/>
        <end position="18"/>
    </location>
</feature>
<evidence type="ECO:0000313" key="9">
    <source>
        <dbReference type="Proteomes" id="UP000821866"/>
    </source>
</evidence>
<gene>
    <name evidence="8" type="ORF">HPB51_004260</name>
</gene>
<evidence type="ECO:0000256" key="1">
    <source>
        <dbReference type="ARBA" id="ARBA00022723"/>
    </source>
</evidence>
<keyword evidence="9" id="KW-1185">Reference proteome</keyword>
<evidence type="ECO:0000256" key="5">
    <source>
        <dbReference type="PROSITE-ProRule" id="PRU00309"/>
    </source>
</evidence>
<proteinExistence type="predicted"/>
<evidence type="ECO:0000259" key="7">
    <source>
        <dbReference type="PROSITE" id="PS50950"/>
    </source>
</evidence>
<keyword evidence="2 5" id="KW-0863">Zinc-finger</keyword>
<dbReference type="InterPro" id="IPR006612">
    <property type="entry name" value="THAP_Znf"/>
</dbReference>
<dbReference type="SMART" id="SM00980">
    <property type="entry name" value="THAP"/>
    <property type="match status" value="1"/>
</dbReference>
<protein>
    <recommendedName>
        <fullName evidence="7">THAP-type domain-containing protein</fullName>
    </recommendedName>
</protein>
<evidence type="ECO:0000313" key="8">
    <source>
        <dbReference type="EMBL" id="KAH8036746.1"/>
    </source>
</evidence>
<dbReference type="GO" id="GO:0008270">
    <property type="term" value="F:zinc ion binding"/>
    <property type="evidence" value="ECO:0007669"/>
    <property type="project" value="UniProtKB-KW"/>
</dbReference>
<reference evidence="8" key="2">
    <citation type="submission" date="2021-09" db="EMBL/GenBank/DDBJ databases">
        <authorList>
            <person name="Jia N."/>
            <person name="Wang J."/>
            <person name="Shi W."/>
            <person name="Du L."/>
            <person name="Sun Y."/>
            <person name="Zhan W."/>
            <person name="Jiang J."/>
            <person name="Wang Q."/>
            <person name="Zhang B."/>
            <person name="Ji P."/>
            <person name="Sakyi L.B."/>
            <person name="Cui X."/>
            <person name="Yuan T."/>
            <person name="Jiang B."/>
            <person name="Yang W."/>
            <person name="Lam T.T.-Y."/>
            <person name="Chang Q."/>
            <person name="Ding S."/>
            <person name="Wang X."/>
            <person name="Zhu J."/>
            <person name="Ruan X."/>
            <person name="Zhao L."/>
            <person name="Wei J."/>
            <person name="Que T."/>
            <person name="Du C."/>
            <person name="Cheng J."/>
            <person name="Dai P."/>
            <person name="Han X."/>
            <person name="Huang E."/>
            <person name="Gao Y."/>
            <person name="Liu J."/>
            <person name="Shao H."/>
            <person name="Ye R."/>
            <person name="Li L."/>
            <person name="Wei W."/>
            <person name="Wang X."/>
            <person name="Wang C."/>
            <person name="Huo Q."/>
            <person name="Li W."/>
            <person name="Guo W."/>
            <person name="Chen H."/>
            <person name="Chen S."/>
            <person name="Zhou L."/>
            <person name="Zhou L."/>
            <person name="Ni X."/>
            <person name="Tian J."/>
            <person name="Zhou Y."/>
            <person name="Sheng Y."/>
            <person name="Liu T."/>
            <person name="Pan Y."/>
            <person name="Xia L."/>
            <person name="Li J."/>
            <person name="Zhao F."/>
            <person name="Cao W."/>
        </authorList>
    </citation>
    <scope>NUCLEOTIDE SEQUENCE</scope>
    <source>
        <strain evidence="8">Rmic-2018</strain>
        <tissue evidence="8">Larvae</tissue>
    </source>
</reference>
<evidence type="ECO:0000256" key="4">
    <source>
        <dbReference type="ARBA" id="ARBA00023125"/>
    </source>
</evidence>
<dbReference type="VEuPathDB" id="VectorBase:LOC119180350"/>
<dbReference type="PROSITE" id="PS50950">
    <property type="entry name" value="ZF_THAP"/>
    <property type="match status" value="1"/>
</dbReference>
<dbReference type="GO" id="GO:0003677">
    <property type="term" value="F:DNA binding"/>
    <property type="evidence" value="ECO:0007669"/>
    <property type="project" value="UniProtKB-UniRule"/>
</dbReference>
<dbReference type="SMART" id="SM00692">
    <property type="entry name" value="DM3"/>
    <property type="match status" value="1"/>
</dbReference>
<dbReference type="InterPro" id="IPR038441">
    <property type="entry name" value="THAP_Znf_sf"/>
</dbReference>
<dbReference type="AlphaFoldDB" id="A0A9J6EQT0"/>
<sequence>MALQRETETEEAKAARRAADRRRKAAERAQRRHAETLWQHGTISDELLSCDVIVRDEDAIGAVCSVCDRLWFGSDSGAAESESDARRLTEEQLQAMLNSDSEYSDDDPDFEEETVVPKRRSSVRRPQSSQDSSESSEEVDEPDGSPPRKKAVKAKGEPVKKKNRTAGEEGKGGPKRSSSWAPVSDVPPPIENPHLYSSWNNESKVVEPSKKSDDKTYYCCVRDCESGDTSDKEGLWLFSMPENEELMSLWDERLPIDYDRNRPQSPRVCFRHFEKADFVRRQQRLLGLREDAIPLKVEPRIEGPRIKQEPS</sequence>
<evidence type="ECO:0000256" key="3">
    <source>
        <dbReference type="ARBA" id="ARBA00022833"/>
    </source>
</evidence>
<dbReference type="EMBL" id="JABSTU010000002">
    <property type="protein sequence ID" value="KAH8036746.1"/>
    <property type="molecule type" value="Genomic_DNA"/>
</dbReference>
<feature type="compositionally biased region" description="Polar residues" evidence="6">
    <location>
        <begin position="91"/>
        <end position="101"/>
    </location>
</feature>
<feature type="compositionally biased region" description="Acidic residues" evidence="6">
    <location>
        <begin position="102"/>
        <end position="114"/>
    </location>
</feature>
<feature type="compositionally biased region" description="Low complexity" evidence="6">
    <location>
        <begin position="124"/>
        <end position="133"/>
    </location>
</feature>
<feature type="domain" description="THAP-type" evidence="7">
    <location>
        <begin position="215"/>
        <end position="297"/>
    </location>
</feature>
<organism evidence="8 9">
    <name type="scientific">Rhipicephalus microplus</name>
    <name type="common">Cattle tick</name>
    <name type="synonym">Boophilus microplus</name>
    <dbReference type="NCBI Taxonomy" id="6941"/>
    <lineage>
        <taxon>Eukaryota</taxon>
        <taxon>Metazoa</taxon>
        <taxon>Ecdysozoa</taxon>
        <taxon>Arthropoda</taxon>
        <taxon>Chelicerata</taxon>
        <taxon>Arachnida</taxon>
        <taxon>Acari</taxon>
        <taxon>Parasitiformes</taxon>
        <taxon>Ixodida</taxon>
        <taxon>Ixodoidea</taxon>
        <taxon>Ixodidae</taxon>
        <taxon>Rhipicephalinae</taxon>
        <taxon>Rhipicephalus</taxon>
        <taxon>Boophilus</taxon>
    </lineage>
</organism>
<dbReference type="Pfam" id="PF05485">
    <property type="entry name" value="THAP"/>
    <property type="match status" value="1"/>
</dbReference>
<dbReference type="Proteomes" id="UP000821866">
    <property type="component" value="Chromosome 10"/>
</dbReference>
<feature type="region of interest" description="Disordered" evidence="6">
    <location>
        <begin position="75"/>
        <end position="212"/>
    </location>
</feature>
<keyword evidence="4 5" id="KW-0238">DNA-binding</keyword>
<reference evidence="8" key="1">
    <citation type="journal article" date="2020" name="Cell">
        <title>Large-Scale Comparative Analyses of Tick Genomes Elucidate Their Genetic Diversity and Vector Capacities.</title>
        <authorList>
            <consortium name="Tick Genome and Microbiome Consortium (TIGMIC)"/>
            <person name="Jia N."/>
            <person name="Wang J."/>
            <person name="Shi W."/>
            <person name="Du L."/>
            <person name="Sun Y."/>
            <person name="Zhan W."/>
            <person name="Jiang J.F."/>
            <person name="Wang Q."/>
            <person name="Zhang B."/>
            <person name="Ji P."/>
            <person name="Bell-Sakyi L."/>
            <person name="Cui X.M."/>
            <person name="Yuan T.T."/>
            <person name="Jiang B.G."/>
            <person name="Yang W.F."/>
            <person name="Lam T.T."/>
            <person name="Chang Q.C."/>
            <person name="Ding S.J."/>
            <person name="Wang X.J."/>
            <person name="Zhu J.G."/>
            <person name="Ruan X.D."/>
            <person name="Zhao L."/>
            <person name="Wei J.T."/>
            <person name="Ye R.Z."/>
            <person name="Que T.C."/>
            <person name="Du C.H."/>
            <person name="Zhou Y.H."/>
            <person name="Cheng J.X."/>
            <person name="Dai P.F."/>
            <person name="Guo W.B."/>
            <person name="Han X.H."/>
            <person name="Huang E.J."/>
            <person name="Li L.F."/>
            <person name="Wei W."/>
            <person name="Gao Y.C."/>
            <person name="Liu J.Z."/>
            <person name="Shao H.Z."/>
            <person name="Wang X."/>
            <person name="Wang C.C."/>
            <person name="Yang T.C."/>
            <person name="Huo Q.B."/>
            <person name="Li W."/>
            <person name="Chen H.Y."/>
            <person name="Chen S.E."/>
            <person name="Zhou L.G."/>
            <person name="Ni X.B."/>
            <person name="Tian J.H."/>
            <person name="Sheng Y."/>
            <person name="Liu T."/>
            <person name="Pan Y.S."/>
            <person name="Xia L.Y."/>
            <person name="Li J."/>
            <person name="Zhao F."/>
            <person name="Cao W.C."/>
        </authorList>
    </citation>
    <scope>NUCLEOTIDE SEQUENCE</scope>
    <source>
        <strain evidence="8">Rmic-2018</strain>
    </source>
</reference>
<evidence type="ECO:0000256" key="6">
    <source>
        <dbReference type="SAM" id="MobiDB-lite"/>
    </source>
</evidence>
<feature type="compositionally biased region" description="Acidic residues" evidence="6">
    <location>
        <begin position="134"/>
        <end position="143"/>
    </location>
</feature>
<name>A0A9J6EQT0_RHIMP</name>
<dbReference type="Gene3D" id="6.20.210.20">
    <property type="entry name" value="THAP domain"/>
    <property type="match status" value="1"/>
</dbReference>
<feature type="compositionally biased region" description="Basic and acidic residues" evidence="6">
    <location>
        <begin position="26"/>
        <end position="35"/>
    </location>
</feature>
<feature type="region of interest" description="Disordered" evidence="6">
    <location>
        <begin position="1"/>
        <end position="37"/>
    </location>
</feature>